<proteinExistence type="predicted"/>
<organism evidence="1 2">
    <name type="scientific">Pendulispora brunnea</name>
    <dbReference type="NCBI Taxonomy" id="2905690"/>
    <lineage>
        <taxon>Bacteria</taxon>
        <taxon>Pseudomonadati</taxon>
        <taxon>Myxococcota</taxon>
        <taxon>Myxococcia</taxon>
        <taxon>Myxococcales</taxon>
        <taxon>Sorangiineae</taxon>
        <taxon>Pendulisporaceae</taxon>
        <taxon>Pendulispora</taxon>
    </lineage>
</organism>
<evidence type="ECO:0000313" key="2">
    <source>
        <dbReference type="Proteomes" id="UP001379533"/>
    </source>
</evidence>
<protein>
    <submittedName>
        <fullName evidence="1">Uncharacterized protein</fullName>
    </submittedName>
</protein>
<keyword evidence="2" id="KW-1185">Reference proteome</keyword>
<gene>
    <name evidence="1" type="ORF">LZC95_40925</name>
</gene>
<dbReference type="Proteomes" id="UP001379533">
    <property type="component" value="Chromosome"/>
</dbReference>
<sequence>MDESHRTRLAEGPICMVEECSCGVMHLTIGPVTLRLQADAVESMWVTLGEAISRHAAHDRERAMHIHMSNCANPHSDERLS</sequence>
<dbReference type="RefSeq" id="WP_394843399.1">
    <property type="nucleotide sequence ID" value="NZ_CP089982.1"/>
</dbReference>
<reference evidence="1 2" key="1">
    <citation type="submission" date="2021-12" db="EMBL/GenBank/DDBJ databases">
        <title>Discovery of the Pendulisporaceae a myxobacterial family with distinct sporulation behavior and unique specialized metabolism.</title>
        <authorList>
            <person name="Garcia R."/>
            <person name="Popoff A."/>
            <person name="Bader C.D."/>
            <person name="Loehr J."/>
            <person name="Walesch S."/>
            <person name="Walt C."/>
            <person name="Boldt J."/>
            <person name="Bunk B."/>
            <person name="Haeckl F.J.F.P.J."/>
            <person name="Gunesch A.P."/>
            <person name="Birkelbach J."/>
            <person name="Nuebel U."/>
            <person name="Pietschmann T."/>
            <person name="Bach T."/>
            <person name="Mueller R."/>
        </authorList>
    </citation>
    <scope>NUCLEOTIDE SEQUENCE [LARGE SCALE GENOMIC DNA]</scope>
    <source>
        <strain evidence="1 2">MSr12523</strain>
    </source>
</reference>
<name>A0ABZ2K7J2_9BACT</name>
<evidence type="ECO:0000313" key="1">
    <source>
        <dbReference type="EMBL" id="WXA92799.1"/>
    </source>
</evidence>
<accession>A0ABZ2K7J2</accession>
<dbReference type="EMBL" id="CP089982">
    <property type="protein sequence ID" value="WXA92799.1"/>
    <property type="molecule type" value="Genomic_DNA"/>
</dbReference>